<dbReference type="Proteomes" id="UP000438429">
    <property type="component" value="Unassembled WGS sequence"/>
</dbReference>
<feature type="coiled-coil region" evidence="5">
    <location>
        <begin position="404"/>
        <end position="449"/>
    </location>
</feature>
<comment type="similarity">
    <text evidence="4">Belongs to the intermediate filament family.</text>
</comment>
<evidence type="ECO:0000256" key="6">
    <source>
        <dbReference type="SAM" id="MobiDB-lite"/>
    </source>
</evidence>
<dbReference type="PANTHER" id="PTHR23239:SF351">
    <property type="entry name" value="KERATIN, TYPE I CYTOSKELETAL 18"/>
    <property type="match status" value="1"/>
</dbReference>
<dbReference type="AlphaFoldDB" id="A0A6A4S852"/>
<protein>
    <recommendedName>
        <fullName evidence="7">IF rod domain-containing protein</fullName>
    </recommendedName>
</protein>
<organism evidence="8 9">
    <name type="scientific">Scophthalmus maximus</name>
    <name type="common">Turbot</name>
    <name type="synonym">Psetta maxima</name>
    <dbReference type="NCBI Taxonomy" id="52904"/>
    <lineage>
        <taxon>Eukaryota</taxon>
        <taxon>Metazoa</taxon>
        <taxon>Chordata</taxon>
        <taxon>Craniata</taxon>
        <taxon>Vertebrata</taxon>
        <taxon>Euteleostomi</taxon>
        <taxon>Actinopterygii</taxon>
        <taxon>Neopterygii</taxon>
        <taxon>Teleostei</taxon>
        <taxon>Neoteleostei</taxon>
        <taxon>Acanthomorphata</taxon>
        <taxon>Carangaria</taxon>
        <taxon>Pleuronectiformes</taxon>
        <taxon>Pleuronectoidei</taxon>
        <taxon>Scophthalmidae</taxon>
        <taxon>Scophthalmus</taxon>
    </lineage>
</organism>
<keyword evidence="2 5" id="KW-0175">Coiled coil</keyword>
<evidence type="ECO:0000256" key="3">
    <source>
        <dbReference type="ARBA" id="ARBA00023157"/>
    </source>
</evidence>
<evidence type="ECO:0000259" key="7">
    <source>
        <dbReference type="PROSITE" id="PS51842"/>
    </source>
</evidence>
<dbReference type="InterPro" id="IPR010625">
    <property type="entry name" value="CHCH"/>
</dbReference>
<dbReference type="GO" id="GO:0005739">
    <property type="term" value="C:mitochondrion"/>
    <property type="evidence" value="ECO:0007669"/>
    <property type="project" value="UniProtKB-ARBA"/>
</dbReference>
<dbReference type="PROSITE" id="PS51842">
    <property type="entry name" value="IF_ROD_2"/>
    <property type="match status" value="1"/>
</dbReference>
<evidence type="ECO:0000313" key="8">
    <source>
        <dbReference type="EMBL" id="KAF0031386.1"/>
    </source>
</evidence>
<dbReference type="PANTHER" id="PTHR23239">
    <property type="entry name" value="INTERMEDIATE FILAMENT"/>
    <property type="match status" value="1"/>
</dbReference>
<dbReference type="Gene3D" id="1.20.5.1160">
    <property type="entry name" value="Vasodilator-stimulated phosphoprotein"/>
    <property type="match status" value="1"/>
</dbReference>
<feature type="region of interest" description="Disordered" evidence="6">
    <location>
        <begin position="137"/>
        <end position="158"/>
    </location>
</feature>
<name>A0A6A4S852_SCOMX</name>
<dbReference type="Pfam" id="PF06747">
    <property type="entry name" value="CHCH"/>
    <property type="match status" value="1"/>
</dbReference>
<feature type="coiled-coil region" evidence="5">
    <location>
        <begin position="490"/>
        <end position="598"/>
    </location>
</feature>
<dbReference type="EMBL" id="VEVO01000014">
    <property type="protein sequence ID" value="KAF0031386.1"/>
    <property type="molecule type" value="Genomic_DNA"/>
</dbReference>
<comment type="caution">
    <text evidence="8">The sequence shown here is derived from an EMBL/GenBank/DDBJ whole genome shotgun (WGS) entry which is preliminary data.</text>
</comment>
<keyword evidence="1 4" id="KW-0403">Intermediate filament</keyword>
<keyword evidence="3" id="KW-1015">Disulfide bond</keyword>
<sequence length="651" mass="73790">MPSTVELPTAQELKVDEVNVSSAVLKAAAHHFGSQCDKANKEFMLCRWEEKDPRKCIEEGRKVNECALNFFRQIKGNCAESFTEYWTCLDYSNLAELRHCRKPQQAFDSCVLDKLGWERPALGDLSKVTKVATVRPLPENPYHSRPRPEPNPTIEGKLEPSKHGSRLFFWSCPLCNSRKTVVLLLISSNDSAQNSILSLQVHRHNTVSNTKCIALCPQPPQPPTVASSMSIRSYSMNRQPSFSSRSLMDTSRSRSRASVSFAAASPLARSASIGQDLNGPAGLQLNGLHGNSANDKEAMQSLNTRLANYLDKVRSLEHSNADLEMRIKQLMLDRVPKGHDLDSMMAQAHAVEQEVRKKTLENARIMLEIDNAKLAADDFRIKWETELVMGQSVERDCVALKKAKTDHEQIIASLRGDLDSLKEELYFLKKNHEEELEQMKSRIAKDEVNVEVDSASGPELGTILSTLRSQYEGIVNKNKDQAEQWYRKKLETVQNEVKESNEALRGAQSELTERQRFLQNLEVELESLHKQVAALEGNLGETGQKYSSEMDRLQATLSQLEDDLSQLRIEMQRIKTDYEQLLRIKQNLEMEIATYRRLLEGEETFKEVPPPPKKEPDVRTRKIVKVVTQTMVNGKVVDESSEVEQIEESKK</sequence>
<dbReference type="Pfam" id="PF00038">
    <property type="entry name" value="Filament"/>
    <property type="match status" value="1"/>
</dbReference>
<reference evidence="8 9" key="1">
    <citation type="submission" date="2019-06" db="EMBL/GenBank/DDBJ databases">
        <title>Draft genomes of female and male turbot (Scophthalmus maximus).</title>
        <authorList>
            <person name="Xu H."/>
            <person name="Xu X.-W."/>
            <person name="Shao C."/>
            <person name="Chen S."/>
        </authorList>
    </citation>
    <scope>NUCLEOTIDE SEQUENCE [LARGE SCALE GENOMIC DNA]</scope>
    <source>
        <strain evidence="8">Ysfricsl-2016a</strain>
        <tissue evidence="8">Blood</tissue>
    </source>
</reference>
<dbReference type="PROSITE" id="PS51808">
    <property type="entry name" value="CHCH"/>
    <property type="match status" value="2"/>
</dbReference>
<feature type="domain" description="IF rod" evidence="7">
    <location>
        <begin position="295"/>
        <end position="606"/>
    </location>
</feature>
<dbReference type="InterPro" id="IPR039008">
    <property type="entry name" value="IF_rod_dom"/>
</dbReference>
<dbReference type="Gene3D" id="1.20.5.170">
    <property type="match status" value="1"/>
</dbReference>
<evidence type="ECO:0000256" key="1">
    <source>
        <dbReference type="ARBA" id="ARBA00022754"/>
    </source>
</evidence>
<dbReference type="Gene3D" id="1.20.5.500">
    <property type="entry name" value="Single helix bin"/>
    <property type="match status" value="1"/>
</dbReference>
<dbReference type="InterPro" id="IPR018039">
    <property type="entry name" value="IF_conserved"/>
</dbReference>
<evidence type="ECO:0000256" key="5">
    <source>
        <dbReference type="SAM" id="Coils"/>
    </source>
</evidence>
<dbReference type="SMART" id="SM01391">
    <property type="entry name" value="Filament"/>
    <property type="match status" value="1"/>
</dbReference>
<dbReference type="GO" id="GO:0005198">
    <property type="term" value="F:structural molecule activity"/>
    <property type="evidence" value="ECO:0007669"/>
    <property type="project" value="InterPro"/>
</dbReference>
<evidence type="ECO:0000313" key="9">
    <source>
        <dbReference type="Proteomes" id="UP000438429"/>
    </source>
</evidence>
<feature type="coiled-coil region" evidence="5">
    <location>
        <begin position="299"/>
        <end position="333"/>
    </location>
</feature>
<accession>A0A6A4S852</accession>
<dbReference type="InterPro" id="IPR002957">
    <property type="entry name" value="Keratin_I"/>
</dbReference>
<dbReference type="GO" id="GO:0005882">
    <property type="term" value="C:intermediate filament"/>
    <property type="evidence" value="ECO:0007669"/>
    <property type="project" value="UniProtKB-KW"/>
</dbReference>
<proteinExistence type="inferred from homology"/>
<dbReference type="PRINTS" id="PR01248">
    <property type="entry name" value="TYPE1KERATIN"/>
</dbReference>
<evidence type="ECO:0000256" key="4">
    <source>
        <dbReference type="RuleBase" id="RU000685"/>
    </source>
</evidence>
<gene>
    <name evidence="8" type="ORF">F2P81_015941</name>
</gene>
<evidence type="ECO:0000256" key="2">
    <source>
        <dbReference type="ARBA" id="ARBA00023054"/>
    </source>
</evidence>
<dbReference type="SUPFAM" id="SSF64593">
    <property type="entry name" value="Intermediate filament protein, coiled coil region"/>
    <property type="match status" value="2"/>
</dbReference>
<dbReference type="PROSITE" id="PS00226">
    <property type="entry name" value="IF_ROD_1"/>
    <property type="match status" value="1"/>
</dbReference>